<dbReference type="InterPro" id="IPR045584">
    <property type="entry name" value="Pilin-like"/>
</dbReference>
<dbReference type="InterPro" id="IPR012902">
    <property type="entry name" value="N_methyl_site"/>
</dbReference>
<gene>
    <name evidence="7" type="ORF">CUS_7104</name>
</gene>
<keyword evidence="8" id="KW-1185">Reference proteome</keyword>
<dbReference type="SUPFAM" id="SSF54523">
    <property type="entry name" value="Pili subunits"/>
    <property type="match status" value="1"/>
</dbReference>
<evidence type="ECO:0000256" key="1">
    <source>
        <dbReference type="ARBA" id="ARBA00004167"/>
    </source>
</evidence>
<keyword evidence="2" id="KW-0488">Methylation</keyword>
<evidence type="ECO:0000256" key="3">
    <source>
        <dbReference type="ARBA" id="ARBA00022692"/>
    </source>
</evidence>
<dbReference type="AlphaFoldDB" id="E9SDT8"/>
<comment type="subcellular location">
    <subcellularLocation>
        <location evidence="1">Membrane</location>
        <topology evidence="1">Single-pass membrane protein</topology>
    </subcellularLocation>
</comment>
<evidence type="ECO:0000313" key="7">
    <source>
        <dbReference type="EMBL" id="EGC02616.1"/>
    </source>
</evidence>
<dbReference type="EMBL" id="ADKM02000091">
    <property type="protein sequence ID" value="EGC02616.1"/>
    <property type="molecule type" value="Genomic_DNA"/>
</dbReference>
<dbReference type="PANTHER" id="PTHR30093">
    <property type="entry name" value="GENERAL SECRETION PATHWAY PROTEIN G"/>
    <property type="match status" value="1"/>
</dbReference>
<dbReference type="OrthoDB" id="1822942at2"/>
<proteinExistence type="predicted"/>
<accession>E9SDT8</accession>
<dbReference type="RefSeq" id="WP_002850581.1">
    <property type="nucleotide sequence ID" value="NZ_ADKM02000091.1"/>
</dbReference>
<reference evidence="7 8" key="1">
    <citation type="submission" date="2011-02" db="EMBL/GenBank/DDBJ databases">
        <authorList>
            <person name="Nelson K.E."/>
            <person name="Sutton G."/>
            <person name="Torralba M."/>
            <person name="Durkin S."/>
            <person name="Harkins D."/>
            <person name="Montgomery R."/>
            <person name="Ziemer C."/>
            <person name="Klaassens E."/>
            <person name="Ocuiv P."/>
            <person name="Morrison M."/>
        </authorList>
    </citation>
    <scope>NUCLEOTIDE SEQUENCE [LARGE SCALE GENOMIC DNA]</scope>
    <source>
        <strain evidence="7 8">8</strain>
    </source>
</reference>
<dbReference type="PANTHER" id="PTHR30093:SF44">
    <property type="entry name" value="TYPE II SECRETION SYSTEM CORE PROTEIN G"/>
    <property type="match status" value="1"/>
</dbReference>
<comment type="caution">
    <text evidence="7">The sequence shown here is derived from an EMBL/GenBank/DDBJ whole genome shotgun (WGS) entry which is preliminary data.</text>
</comment>
<name>E9SDT8_RUMAL</name>
<dbReference type="STRING" id="246199.CUS_7104"/>
<dbReference type="GO" id="GO:0016020">
    <property type="term" value="C:membrane"/>
    <property type="evidence" value="ECO:0007669"/>
    <property type="project" value="UniProtKB-SubCell"/>
</dbReference>
<protein>
    <submittedName>
        <fullName evidence="7">Prepilin-type cleavage/methylation N-terminal domain protein</fullName>
    </submittedName>
</protein>
<dbReference type="Pfam" id="PF07963">
    <property type="entry name" value="N_methyl"/>
    <property type="match status" value="1"/>
</dbReference>
<keyword evidence="4 6" id="KW-1133">Transmembrane helix</keyword>
<evidence type="ECO:0000256" key="2">
    <source>
        <dbReference type="ARBA" id="ARBA00022481"/>
    </source>
</evidence>
<evidence type="ECO:0000256" key="6">
    <source>
        <dbReference type="SAM" id="Phobius"/>
    </source>
</evidence>
<dbReference type="NCBIfam" id="TIGR02532">
    <property type="entry name" value="IV_pilin_GFxxxE"/>
    <property type="match status" value="1"/>
</dbReference>
<sequence length="155" mass="16995">MKNKKGFTLVELVIVIAIVGVLAAILVPMMMGYVRKARLRQCNANAKVAYNVVTGVQGQKMIDGEDYAISDIVIDCRGDEPVPNDELGRMVYNSIAANAKNSGIMYIGTRGKDDNGDDLLYVQWIMKPGDTMVGQYPNASNSVDNVPTWKTYKAD</sequence>
<keyword evidence="5 6" id="KW-0472">Membrane</keyword>
<evidence type="ECO:0000256" key="4">
    <source>
        <dbReference type="ARBA" id="ARBA00022989"/>
    </source>
</evidence>
<dbReference type="PROSITE" id="PS00409">
    <property type="entry name" value="PROKAR_NTER_METHYL"/>
    <property type="match status" value="1"/>
</dbReference>
<dbReference type="Proteomes" id="UP000004259">
    <property type="component" value="Unassembled WGS sequence"/>
</dbReference>
<dbReference type="eggNOG" id="COG2165">
    <property type="taxonomic scope" value="Bacteria"/>
</dbReference>
<evidence type="ECO:0000313" key="8">
    <source>
        <dbReference type="Proteomes" id="UP000004259"/>
    </source>
</evidence>
<dbReference type="Gene3D" id="3.30.700.10">
    <property type="entry name" value="Glycoprotein, Type 4 Pilin"/>
    <property type="match status" value="1"/>
</dbReference>
<keyword evidence="3 6" id="KW-0812">Transmembrane</keyword>
<evidence type="ECO:0000256" key="5">
    <source>
        <dbReference type="ARBA" id="ARBA00023136"/>
    </source>
</evidence>
<organism evidence="7 8">
    <name type="scientific">Ruminococcus albus 8</name>
    <dbReference type="NCBI Taxonomy" id="246199"/>
    <lineage>
        <taxon>Bacteria</taxon>
        <taxon>Bacillati</taxon>
        <taxon>Bacillota</taxon>
        <taxon>Clostridia</taxon>
        <taxon>Eubacteriales</taxon>
        <taxon>Oscillospiraceae</taxon>
        <taxon>Ruminococcus</taxon>
    </lineage>
</organism>
<feature type="transmembrane region" description="Helical" evidence="6">
    <location>
        <begin position="12"/>
        <end position="34"/>
    </location>
</feature>